<organism evidence="1 2">
    <name type="scientific">Pseudomonas chlororaphis</name>
    <dbReference type="NCBI Taxonomy" id="587753"/>
    <lineage>
        <taxon>Bacteria</taxon>
        <taxon>Pseudomonadati</taxon>
        <taxon>Pseudomonadota</taxon>
        <taxon>Gammaproteobacteria</taxon>
        <taxon>Pseudomonadales</taxon>
        <taxon>Pseudomonadaceae</taxon>
        <taxon>Pseudomonas</taxon>
    </lineage>
</organism>
<accession>A0A0A6FAV4</accession>
<gene>
    <name evidence="1" type="ORF">NZ35_28445</name>
</gene>
<proteinExistence type="predicted"/>
<dbReference type="EMBL" id="JSFK01000057">
    <property type="protein sequence ID" value="KHA69891.1"/>
    <property type="molecule type" value="Genomic_DNA"/>
</dbReference>
<dbReference type="PATRIC" id="fig|587753.9.peg.5248"/>
<protein>
    <submittedName>
        <fullName evidence="1">Uncharacterized protein</fullName>
    </submittedName>
</protein>
<dbReference type="OrthoDB" id="6910619at2"/>
<evidence type="ECO:0000313" key="2">
    <source>
        <dbReference type="Proteomes" id="UP000030564"/>
    </source>
</evidence>
<comment type="caution">
    <text evidence="1">The sequence shown here is derived from an EMBL/GenBank/DDBJ whole genome shotgun (WGS) entry which is preliminary data.</text>
</comment>
<dbReference type="Proteomes" id="UP000030564">
    <property type="component" value="Unassembled WGS sequence"/>
</dbReference>
<dbReference type="AlphaFoldDB" id="A0A0A6FAV4"/>
<reference evidence="1 2" key="1">
    <citation type="submission" date="2014-10" db="EMBL/GenBank/DDBJ databases">
        <title>Draft genome sequence of Pseudomonas chlororaphis EA105.</title>
        <authorList>
            <person name="McCully L.M."/>
            <person name="Bitzer A.S."/>
            <person name="Spence C."/>
            <person name="Bais H."/>
            <person name="Silby M.W."/>
        </authorList>
    </citation>
    <scope>NUCLEOTIDE SEQUENCE [LARGE SCALE GENOMIC DNA]</scope>
    <source>
        <strain evidence="1 2">EA105</strain>
    </source>
</reference>
<name>A0A0A6FAV4_9PSED</name>
<sequence length="80" mass="9304">MSDDLQPTDMTTWQRLFDDETYWQQSPDAHYFDLQRIADDLLGQGAIDLEQWQLLRAKADDLHKDSPAINVARELDDPEA</sequence>
<evidence type="ECO:0000313" key="1">
    <source>
        <dbReference type="EMBL" id="KHA69891.1"/>
    </source>
</evidence>